<gene>
    <name evidence="1" type="ORF">M9Y10_045410</name>
</gene>
<reference evidence="1 2" key="1">
    <citation type="submission" date="2024-04" db="EMBL/GenBank/DDBJ databases">
        <title>Tritrichomonas musculus Genome.</title>
        <authorList>
            <person name="Alves-Ferreira E."/>
            <person name="Grigg M."/>
            <person name="Lorenzi H."/>
            <person name="Galac M."/>
        </authorList>
    </citation>
    <scope>NUCLEOTIDE SEQUENCE [LARGE SCALE GENOMIC DNA]</scope>
    <source>
        <strain evidence="1 2">EAF2021</strain>
    </source>
</reference>
<sequence length="345" mass="40850">MRHFIFFQKVLNVDLSQFKFLSDQGTALISVFNDLNIKHFACFRHFLVTLKFSKYSYAIKNIVNCSSKQDLHNCLMFYSELFSYDIVPAEIKQRDKLLKKAGLKFEKNLILIDNDDRWEQVSMCERVNQKMPSTTNALEDLHGQLNSKIPRRNIFWNAFFRLVQNFIMKNKCINEQIRHNYNNEKKKTISHGFHFQERIKDEIQKYHSSINDCQCSGNRLISCILGVGVACIHRIYNGASFPECPEVKLEVFPEWDELIAEHFPLEDENSVEQISFEKIDINYITEVIHTNGKFKKRDKIEEFIVPLYQNMKKVEEELYINDIPSFILRIIQNGIEHFNDLKNKK</sequence>
<dbReference type="Proteomes" id="UP001470230">
    <property type="component" value="Unassembled WGS sequence"/>
</dbReference>
<name>A0ABR2JV69_9EUKA</name>
<dbReference type="EMBL" id="JAPFFF010000009">
    <property type="protein sequence ID" value="KAK8882769.1"/>
    <property type="molecule type" value="Genomic_DNA"/>
</dbReference>
<comment type="caution">
    <text evidence="1">The sequence shown here is derived from an EMBL/GenBank/DDBJ whole genome shotgun (WGS) entry which is preliminary data.</text>
</comment>
<evidence type="ECO:0008006" key="3">
    <source>
        <dbReference type="Google" id="ProtNLM"/>
    </source>
</evidence>
<evidence type="ECO:0000313" key="2">
    <source>
        <dbReference type="Proteomes" id="UP001470230"/>
    </source>
</evidence>
<protein>
    <recommendedName>
        <fullName evidence="3">MULE transposase domain-containing protein</fullName>
    </recommendedName>
</protein>
<evidence type="ECO:0000313" key="1">
    <source>
        <dbReference type="EMBL" id="KAK8882769.1"/>
    </source>
</evidence>
<organism evidence="1 2">
    <name type="scientific">Tritrichomonas musculus</name>
    <dbReference type="NCBI Taxonomy" id="1915356"/>
    <lineage>
        <taxon>Eukaryota</taxon>
        <taxon>Metamonada</taxon>
        <taxon>Parabasalia</taxon>
        <taxon>Tritrichomonadida</taxon>
        <taxon>Tritrichomonadidae</taxon>
        <taxon>Tritrichomonas</taxon>
    </lineage>
</organism>
<accession>A0ABR2JV69</accession>
<proteinExistence type="predicted"/>
<keyword evidence="2" id="KW-1185">Reference proteome</keyword>